<dbReference type="PANTHER" id="PTHR31308:SF5">
    <property type="entry name" value="ERGOSTERYL-BETA-GLUCOSIDASE"/>
    <property type="match status" value="1"/>
</dbReference>
<protein>
    <recommendedName>
        <fullName evidence="5">Glycoside hydrolase family 5 domain-containing protein</fullName>
    </recommendedName>
</protein>
<feature type="non-terminal residue" evidence="6">
    <location>
        <position position="1"/>
    </location>
</feature>
<keyword evidence="2 4" id="KW-0378">Hydrolase</keyword>
<comment type="caution">
    <text evidence="6">The sequence shown here is derived from an EMBL/GenBank/DDBJ whole genome shotgun (WGS) entry which is preliminary data.</text>
</comment>
<evidence type="ECO:0000256" key="3">
    <source>
        <dbReference type="ARBA" id="ARBA00023295"/>
    </source>
</evidence>
<evidence type="ECO:0000256" key="4">
    <source>
        <dbReference type="RuleBase" id="RU361153"/>
    </source>
</evidence>
<gene>
    <name evidence="6" type="ORF">PGLA1383_LOCUS1952</name>
</gene>
<dbReference type="GO" id="GO:0004553">
    <property type="term" value="F:hydrolase activity, hydrolyzing O-glycosyl compounds"/>
    <property type="evidence" value="ECO:0007669"/>
    <property type="project" value="InterPro"/>
</dbReference>
<dbReference type="AlphaFoldDB" id="A0A813D4X9"/>
<dbReference type="Gene3D" id="3.20.20.80">
    <property type="entry name" value="Glycosidases"/>
    <property type="match status" value="1"/>
</dbReference>
<dbReference type="Proteomes" id="UP000654075">
    <property type="component" value="Unassembled WGS sequence"/>
</dbReference>
<accession>A0A813D4X9</accession>
<feature type="non-terminal residue" evidence="6">
    <location>
        <position position="190"/>
    </location>
</feature>
<proteinExistence type="inferred from homology"/>
<dbReference type="InterPro" id="IPR052066">
    <property type="entry name" value="Glycosphingolipid_Hydrolases"/>
</dbReference>
<dbReference type="OrthoDB" id="1887033at2759"/>
<dbReference type="GO" id="GO:0000272">
    <property type="term" value="P:polysaccharide catabolic process"/>
    <property type="evidence" value="ECO:0007669"/>
    <property type="project" value="InterPro"/>
</dbReference>
<evidence type="ECO:0000256" key="2">
    <source>
        <dbReference type="ARBA" id="ARBA00022801"/>
    </source>
</evidence>
<keyword evidence="3 4" id="KW-0326">Glycosidase</keyword>
<organism evidence="6 7">
    <name type="scientific">Polarella glacialis</name>
    <name type="common">Dinoflagellate</name>
    <dbReference type="NCBI Taxonomy" id="89957"/>
    <lineage>
        <taxon>Eukaryota</taxon>
        <taxon>Sar</taxon>
        <taxon>Alveolata</taxon>
        <taxon>Dinophyceae</taxon>
        <taxon>Suessiales</taxon>
        <taxon>Suessiaceae</taxon>
        <taxon>Polarella</taxon>
    </lineage>
</organism>
<dbReference type="Pfam" id="PF00150">
    <property type="entry name" value="Cellulase"/>
    <property type="match status" value="1"/>
</dbReference>
<keyword evidence="7" id="KW-1185">Reference proteome</keyword>
<evidence type="ECO:0000313" key="6">
    <source>
        <dbReference type="EMBL" id="CAE8582963.1"/>
    </source>
</evidence>
<comment type="similarity">
    <text evidence="1 4">Belongs to the glycosyl hydrolase 5 (cellulase A) family.</text>
</comment>
<dbReference type="PANTHER" id="PTHR31308">
    <property type="match status" value="1"/>
</dbReference>
<reference evidence="6" key="1">
    <citation type="submission" date="2021-02" db="EMBL/GenBank/DDBJ databases">
        <authorList>
            <person name="Dougan E. K."/>
            <person name="Rhodes N."/>
            <person name="Thang M."/>
            <person name="Chan C."/>
        </authorList>
    </citation>
    <scope>NUCLEOTIDE SEQUENCE</scope>
</reference>
<dbReference type="InterPro" id="IPR001547">
    <property type="entry name" value="Glyco_hydro_5"/>
</dbReference>
<feature type="domain" description="Glycoside hydrolase family 5" evidence="5">
    <location>
        <begin position="84"/>
        <end position="134"/>
    </location>
</feature>
<evidence type="ECO:0000259" key="5">
    <source>
        <dbReference type="Pfam" id="PF00150"/>
    </source>
</evidence>
<evidence type="ECO:0000256" key="1">
    <source>
        <dbReference type="ARBA" id="ARBA00005641"/>
    </source>
</evidence>
<dbReference type="EMBL" id="CAJNNV010000548">
    <property type="protein sequence ID" value="CAE8582963.1"/>
    <property type="molecule type" value="Genomic_DNA"/>
</dbReference>
<name>A0A813D4X9_POLGL</name>
<evidence type="ECO:0000313" key="7">
    <source>
        <dbReference type="Proteomes" id="UP000654075"/>
    </source>
</evidence>
<dbReference type="InterPro" id="IPR017853">
    <property type="entry name" value="GH"/>
</dbReference>
<sequence length="190" mass="19823">DAGSATASATTAVGDRVVISGGSFKLNGKGVVLMGGNYVFKTQPFFPDASVVRANAKMMAAGAAAMAYEPPPGSDGQARSVKACVRLGATMDGAMPNPDGRIDPVWAEKLEATIKAFGEHGVHVFLDAHQDNLCTTSGGEGFPYWYAEQMQKTAGCFMGQCCCCCCLSSSCCTCSYESCQESYIASPTHP</sequence>
<dbReference type="SUPFAM" id="SSF51445">
    <property type="entry name" value="(Trans)glycosidases"/>
    <property type="match status" value="1"/>
</dbReference>